<gene>
    <name evidence="2" type="ORF">GGX14DRAFT_397544</name>
</gene>
<evidence type="ECO:0000313" key="2">
    <source>
        <dbReference type="EMBL" id="KAJ7205404.1"/>
    </source>
</evidence>
<name>A0AAD6YAB8_9AGAR</name>
<reference evidence="2" key="1">
    <citation type="submission" date="2023-03" db="EMBL/GenBank/DDBJ databases">
        <title>Massive genome expansion in bonnet fungi (Mycena s.s.) driven by repeated elements and novel gene families across ecological guilds.</title>
        <authorList>
            <consortium name="Lawrence Berkeley National Laboratory"/>
            <person name="Harder C.B."/>
            <person name="Miyauchi S."/>
            <person name="Viragh M."/>
            <person name="Kuo A."/>
            <person name="Thoen E."/>
            <person name="Andreopoulos B."/>
            <person name="Lu D."/>
            <person name="Skrede I."/>
            <person name="Drula E."/>
            <person name="Henrissat B."/>
            <person name="Morin E."/>
            <person name="Kohler A."/>
            <person name="Barry K."/>
            <person name="LaButti K."/>
            <person name="Morin E."/>
            <person name="Salamov A."/>
            <person name="Lipzen A."/>
            <person name="Mereny Z."/>
            <person name="Hegedus B."/>
            <person name="Baldrian P."/>
            <person name="Stursova M."/>
            <person name="Weitz H."/>
            <person name="Taylor A."/>
            <person name="Grigoriev I.V."/>
            <person name="Nagy L.G."/>
            <person name="Martin F."/>
            <person name="Kauserud H."/>
        </authorList>
    </citation>
    <scope>NUCLEOTIDE SEQUENCE</scope>
    <source>
        <strain evidence="2">9144</strain>
    </source>
</reference>
<feature type="compositionally biased region" description="Basic and acidic residues" evidence="1">
    <location>
        <begin position="243"/>
        <end position="275"/>
    </location>
</feature>
<keyword evidence="3" id="KW-1185">Reference proteome</keyword>
<protein>
    <submittedName>
        <fullName evidence="2">Uncharacterized protein</fullName>
    </submittedName>
</protein>
<accession>A0AAD6YAB8</accession>
<evidence type="ECO:0000256" key="1">
    <source>
        <dbReference type="SAM" id="MobiDB-lite"/>
    </source>
</evidence>
<sequence>MRATHEWRRAGKRLAFLRSALEPASDDSRAHPIQGQMESRGRTENEWRQDDVIDATGEDGQAGRLGEKNMHGSLSCSSLQTFQAFGEHGRVGNVTVADRADPAKRVQDVSLVVALGPQEGRTRVPGTALLRCCVVRQAAAAVLNAFCERPEMGQGIFRRRLRVPRMSRFRSAEIAYRRRQKIRRNGSIVFAMERCGLPHVHLAGKISALVPRKAPSQPAKKPGRRAGQAQNALFTDDSCTRAGRFEKHEDGPRDYCRSDVRRDGPGRSARTRAEKAQALSTRGWSVYGVDRETINKVIGRQTTGGVRQTTGGVRAAGGYGSGQQVSSSERGRERRAAGRAGWQAETWRGT</sequence>
<evidence type="ECO:0000313" key="3">
    <source>
        <dbReference type="Proteomes" id="UP001219525"/>
    </source>
</evidence>
<feature type="region of interest" description="Disordered" evidence="1">
    <location>
        <begin position="23"/>
        <end position="47"/>
    </location>
</feature>
<feature type="region of interest" description="Disordered" evidence="1">
    <location>
        <begin position="211"/>
        <end position="276"/>
    </location>
</feature>
<dbReference type="AlphaFoldDB" id="A0AAD6YAB8"/>
<proteinExistence type="predicted"/>
<dbReference type="EMBL" id="JARJCW010000043">
    <property type="protein sequence ID" value="KAJ7205404.1"/>
    <property type="molecule type" value="Genomic_DNA"/>
</dbReference>
<comment type="caution">
    <text evidence="2">The sequence shown here is derived from an EMBL/GenBank/DDBJ whole genome shotgun (WGS) entry which is preliminary data.</text>
</comment>
<dbReference type="Proteomes" id="UP001219525">
    <property type="component" value="Unassembled WGS sequence"/>
</dbReference>
<feature type="region of interest" description="Disordered" evidence="1">
    <location>
        <begin position="303"/>
        <end position="350"/>
    </location>
</feature>
<organism evidence="2 3">
    <name type="scientific">Mycena pura</name>
    <dbReference type="NCBI Taxonomy" id="153505"/>
    <lineage>
        <taxon>Eukaryota</taxon>
        <taxon>Fungi</taxon>
        <taxon>Dikarya</taxon>
        <taxon>Basidiomycota</taxon>
        <taxon>Agaricomycotina</taxon>
        <taxon>Agaricomycetes</taxon>
        <taxon>Agaricomycetidae</taxon>
        <taxon>Agaricales</taxon>
        <taxon>Marasmiineae</taxon>
        <taxon>Mycenaceae</taxon>
        <taxon>Mycena</taxon>
    </lineage>
</organism>
<feature type="compositionally biased region" description="Low complexity" evidence="1">
    <location>
        <begin position="303"/>
        <end position="313"/>
    </location>
</feature>